<dbReference type="Proteomes" id="UP001479606">
    <property type="component" value="Unassembled WGS sequence"/>
</dbReference>
<evidence type="ECO:0000313" key="2">
    <source>
        <dbReference type="EMBL" id="MEL5993367.1"/>
    </source>
</evidence>
<feature type="chain" id="PRO_5046238277" evidence="1">
    <location>
        <begin position="22"/>
        <end position="175"/>
    </location>
</feature>
<dbReference type="EMBL" id="JBCEVZ010000006">
    <property type="protein sequence ID" value="MEL5993367.1"/>
    <property type="molecule type" value="Genomic_DNA"/>
</dbReference>
<proteinExistence type="predicted"/>
<comment type="caution">
    <text evidence="2">The sequence shown here is derived from an EMBL/GenBank/DDBJ whole genome shotgun (WGS) entry which is preliminary data.</text>
</comment>
<evidence type="ECO:0000256" key="1">
    <source>
        <dbReference type="SAM" id="SignalP"/>
    </source>
</evidence>
<feature type="signal peptide" evidence="1">
    <location>
        <begin position="1"/>
        <end position="21"/>
    </location>
</feature>
<gene>
    <name evidence="2" type="ORF">AAFH49_04050</name>
</gene>
<dbReference type="RefSeq" id="WP_342296198.1">
    <property type="nucleotide sequence ID" value="NZ_JBCEVZ010000006.1"/>
</dbReference>
<protein>
    <submittedName>
        <fullName evidence="2">Uncharacterized protein</fullName>
    </submittedName>
</protein>
<keyword evidence="3" id="KW-1185">Reference proteome</keyword>
<reference evidence="2 3" key="1">
    <citation type="journal article" date="2018" name="Arch. Microbiol.">
        <title>Hymenobacter segetis sp. nov., isolated from soil.</title>
        <authorList>
            <person name="Ten L.N."/>
            <person name="Lim S.J."/>
            <person name="Kim B.O."/>
            <person name="Kang I.K."/>
            <person name="Jung H.Y."/>
        </authorList>
    </citation>
    <scope>NUCLEOTIDE SEQUENCE [LARGE SCALE GENOMIC DNA]</scope>
    <source>
        <strain evidence="2 3">S7-3-11</strain>
    </source>
</reference>
<organism evidence="2 3">
    <name type="scientific">Hymenobacter segetis</name>
    <dbReference type="NCBI Taxonomy" id="2025509"/>
    <lineage>
        <taxon>Bacteria</taxon>
        <taxon>Pseudomonadati</taxon>
        <taxon>Bacteroidota</taxon>
        <taxon>Cytophagia</taxon>
        <taxon>Cytophagales</taxon>
        <taxon>Hymenobacteraceae</taxon>
        <taxon>Hymenobacter</taxon>
    </lineage>
</organism>
<name>A0ABU9LTA6_9BACT</name>
<sequence>MFYRLGGLLALLGLLAAPAHAQLITDPARAAAARDTLLHQAAQLRLRAEQTSLNFNTNARGRYRRRVVVTGFSRQNSGTLPTAGVRQMQWVPDNVAWRHITRYRRNGRVMERYRLTMGHQTLLSERRLNGTIIWLSIPVAYSNAMGTAVRHRGLYLRTGYVMLDKDQYVLPKPLQ</sequence>
<evidence type="ECO:0000313" key="3">
    <source>
        <dbReference type="Proteomes" id="UP001479606"/>
    </source>
</evidence>
<keyword evidence="1" id="KW-0732">Signal</keyword>
<accession>A0ABU9LTA6</accession>